<dbReference type="InterPro" id="IPR000086">
    <property type="entry name" value="NUDIX_hydrolase_dom"/>
</dbReference>
<proteinExistence type="predicted"/>
<evidence type="ECO:0000259" key="1">
    <source>
        <dbReference type="PROSITE" id="PS51462"/>
    </source>
</evidence>
<dbReference type="PANTHER" id="PTHR10885">
    <property type="entry name" value="ISOPENTENYL-DIPHOSPHATE DELTA-ISOMERASE"/>
    <property type="match status" value="1"/>
</dbReference>
<evidence type="ECO:0000313" key="2">
    <source>
        <dbReference type="Proteomes" id="UP000095282"/>
    </source>
</evidence>
<dbReference type="SUPFAM" id="SSF55811">
    <property type="entry name" value="Nudix"/>
    <property type="match status" value="1"/>
</dbReference>
<dbReference type="GO" id="GO:0004452">
    <property type="term" value="F:isopentenyl-diphosphate delta-isomerase activity"/>
    <property type="evidence" value="ECO:0007669"/>
    <property type="project" value="TreeGrafter"/>
</dbReference>
<accession>A0A1I7U3L1</accession>
<dbReference type="InterPro" id="IPR015797">
    <property type="entry name" value="NUDIX_hydrolase-like_dom_sf"/>
</dbReference>
<organism evidence="2 3">
    <name type="scientific">Caenorhabditis tropicalis</name>
    <dbReference type="NCBI Taxonomy" id="1561998"/>
    <lineage>
        <taxon>Eukaryota</taxon>
        <taxon>Metazoa</taxon>
        <taxon>Ecdysozoa</taxon>
        <taxon>Nematoda</taxon>
        <taxon>Chromadorea</taxon>
        <taxon>Rhabditida</taxon>
        <taxon>Rhabditina</taxon>
        <taxon>Rhabditomorpha</taxon>
        <taxon>Rhabditoidea</taxon>
        <taxon>Rhabditidae</taxon>
        <taxon>Peloderinae</taxon>
        <taxon>Caenorhabditis</taxon>
    </lineage>
</organism>
<reference evidence="3" key="1">
    <citation type="submission" date="2016-11" db="UniProtKB">
        <authorList>
            <consortium name="WormBaseParasite"/>
        </authorList>
    </citation>
    <scope>IDENTIFICATION</scope>
</reference>
<dbReference type="WBParaSite" id="Csp11.Scaffold629.g14504.t1">
    <property type="protein sequence ID" value="Csp11.Scaffold629.g14504.t1"/>
    <property type="gene ID" value="Csp11.Scaffold629.g14504"/>
</dbReference>
<dbReference type="GO" id="GO:0005737">
    <property type="term" value="C:cytoplasm"/>
    <property type="evidence" value="ECO:0007669"/>
    <property type="project" value="TreeGrafter"/>
</dbReference>
<evidence type="ECO:0000313" key="3">
    <source>
        <dbReference type="WBParaSite" id="Csp11.Scaffold629.g14504.t1"/>
    </source>
</evidence>
<dbReference type="Pfam" id="PF00293">
    <property type="entry name" value="NUDIX"/>
    <property type="match status" value="1"/>
</dbReference>
<protein>
    <submittedName>
        <fullName evidence="3">Nudix hydrolase domain-containing protein</fullName>
    </submittedName>
</protein>
<dbReference type="Gene3D" id="3.90.79.10">
    <property type="entry name" value="Nucleoside Triphosphate Pyrophosphohydrolase"/>
    <property type="match status" value="1"/>
</dbReference>
<dbReference type="STRING" id="1561998.A0A1I7U3L1"/>
<dbReference type="PANTHER" id="PTHR10885:SF0">
    <property type="entry name" value="ISOPENTENYL-DIPHOSPHATE DELTA-ISOMERASE"/>
    <property type="match status" value="1"/>
</dbReference>
<sequence>MDGVIGAKKAAIRKLEHELGITGINVNQLQMSGRYIYQAEMENAPWGEHELDYALILRGVGRERCNINKNEVSEIREVDFDELNTWMRREPESFTPWLKLFSQTATFEKWWSKNADRSTEDTHIYKLH</sequence>
<dbReference type="GO" id="GO:0009240">
    <property type="term" value="P:isopentenyl diphosphate biosynthetic process"/>
    <property type="evidence" value="ECO:0007669"/>
    <property type="project" value="TreeGrafter"/>
</dbReference>
<name>A0A1I7U3L1_9PELO</name>
<dbReference type="AlphaFoldDB" id="A0A1I7U3L1"/>
<keyword evidence="2" id="KW-1185">Reference proteome</keyword>
<dbReference type="PROSITE" id="PS51462">
    <property type="entry name" value="NUDIX"/>
    <property type="match status" value="1"/>
</dbReference>
<feature type="domain" description="Nudix hydrolase" evidence="1">
    <location>
        <begin position="1"/>
        <end position="100"/>
    </location>
</feature>
<dbReference type="eggNOG" id="KOG0142">
    <property type="taxonomic scope" value="Eukaryota"/>
</dbReference>
<dbReference type="Proteomes" id="UP000095282">
    <property type="component" value="Unplaced"/>
</dbReference>